<accession>A0A1I4HCI3</accession>
<evidence type="ECO:0000256" key="3">
    <source>
        <dbReference type="ARBA" id="ARBA00053029"/>
    </source>
</evidence>
<evidence type="ECO:0000256" key="2">
    <source>
        <dbReference type="ARBA" id="ARBA00023002"/>
    </source>
</evidence>
<dbReference type="GO" id="GO:0005506">
    <property type="term" value="F:iron ion binding"/>
    <property type="evidence" value="ECO:0007669"/>
    <property type="project" value="InterPro"/>
</dbReference>
<organism evidence="5 6">
    <name type="scientific">Geodermatophilus ruber</name>
    <dbReference type="NCBI Taxonomy" id="504800"/>
    <lineage>
        <taxon>Bacteria</taxon>
        <taxon>Bacillati</taxon>
        <taxon>Actinomycetota</taxon>
        <taxon>Actinomycetes</taxon>
        <taxon>Geodermatophilales</taxon>
        <taxon>Geodermatophilaceae</taxon>
        <taxon>Geodermatophilus</taxon>
    </lineage>
</organism>
<dbReference type="GO" id="GO:0016491">
    <property type="term" value="F:oxidoreductase activity"/>
    <property type="evidence" value="ECO:0007669"/>
    <property type="project" value="UniProtKB-KW"/>
</dbReference>
<dbReference type="SUPFAM" id="SSF56003">
    <property type="entry name" value="Molybdenum cofactor-binding domain"/>
    <property type="match status" value="1"/>
</dbReference>
<dbReference type="InterPro" id="IPR016208">
    <property type="entry name" value="Ald_Oxase/xanthine_DH-like"/>
</dbReference>
<dbReference type="SUPFAM" id="SSF54665">
    <property type="entry name" value="CO dehydrogenase molybdoprotein N-domain-like"/>
    <property type="match status" value="1"/>
</dbReference>
<dbReference type="AlphaFoldDB" id="A0A1I4HCI3"/>
<name>A0A1I4HCI3_9ACTN</name>
<evidence type="ECO:0000259" key="4">
    <source>
        <dbReference type="SMART" id="SM01008"/>
    </source>
</evidence>
<reference evidence="5 6" key="1">
    <citation type="submission" date="2016-10" db="EMBL/GenBank/DDBJ databases">
        <authorList>
            <person name="de Groot N.N."/>
        </authorList>
    </citation>
    <scope>NUCLEOTIDE SEQUENCE [LARGE SCALE GENOMIC DNA]</scope>
    <source>
        <strain evidence="5 6">DSM 45317</strain>
    </source>
</reference>
<dbReference type="STRING" id="504800.SAMN04488085_110143"/>
<dbReference type="PANTHER" id="PTHR11908:SF132">
    <property type="entry name" value="ALDEHYDE OXIDASE 1-RELATED"/>
    <property type="match status" value="1"/>
</dbReference>
<evidence type="ECO:0000313" key="6">
    <source>
        <dbReference type="Proteomes" id="UP000199152"/>
    </source>
</evidence>
<evidence type="ECO:0000256" key="1">
    <source>
        <dbReference type="ARBA" id="ARBA00022505"/>
    </source>
</evidence>
<dbReference type="PANTHER" id="PTHR11908">
    <property type="entry name" value="XANTHINE DEHYDROGENASE"/>
    <property type="match status" value="1"/>
</dbReference>
<dbReference type="Gene3D" id="3.90.1170.50">
    <property type="entry name" value="Aldehyde oxidase/xanthine dehydrogenase, a/b hammerhead"/>
    <property type="match status" value="1"/>
</dbReference>
<dbReference type="InterPro" id="IPR008274">
    <property type="entry name" value="AldOxase/xan_DH_MoCoBD1"/>
</dbReference>
<proteinExistence type="predicted"/>
<gene>
    <name evidence="5" type="ORF">SAMN04488085_110143</name>
</gene>
<dbReference type="Pfam" id="PF02738">
    <property type="entry name" value="MoCoBD_1"/>
    <property type="match status" value="1"/>
</dbReference>
<dbReference type="InParanoid" id="A0A1I4HCI3"/>
<sequence length="773" mass="81515">MGVQTIGANVKRLEDPRLLRGEAAYVDDIQVPGLRHMAVLRSPHAHARVLSVDVGAARALPGVDDAFSAADLGAQPPAIPALFAMDTFHPAPQYPLATDTVRFVGEPVAVVVAESRHVAEDALELIEVEYEPLEAVVDAYAAIQPGAPVLHANAPDNVAARQVYQTGDVDAAFAAADRVIRERLDMQRYTGIPMETRGVVASRDAVTGELTVWNSTQWPHTVRTILAGMLAMPARAIRVITPDIGGGFGVKADFNSEDFLVPFAAVRTGKPVKWIEDRNEHFLSIAHSREQIHEVEIALRDDGTILGLRARHITDCGAYQRPLGVINASLSATSLGGVYRVPNYRVEAVCASTNKAPASPYRGAGAPESTFARERLLDIVARELGIDRAELRRRNLLTPEELPFDTGLASAEAAVVLDSGDFPAGLDKALEMIDYAGFPARQRAARDEGRLVGLGICVYHQITGPGPFEGGSVRVDPTGEVTVVSGAAPMGQGTATMLAQIAADELQVPYDSIKLVFGDTGRLPFGMGTYASRNAVMAGTALVLAARKVRDKAEELAAHLLEADPADLVLEDGAFSVKGVPASSVSWAQVAAAASPGGSRPAGMEPDLESVQYFENLAAPYSYGIHIAEVEVDPHTGYTTVGRYVVVNDAGTIVNPRNAEGQIVGGVAQGLGGALMEELVYGEDGQPQSTSFMDYLIPGSLDVPDVEIGHLESKSPLNPLGVKGMGEGGAIGAHSAVANAVADAIEHLGVTVTRTPLKPAAVWQLLRSAGASA</sequence>
<keyword evidence="1" id="KW-0500">Molybdenum</keyword>
<dbReference type="RefSeq" id="WP_091326674.1">
    <property type="nucleotide sequence ID" value="NZ_FOSW01000010.1"/>
</dbReference>
<evidence type="ECO:0000313" key="5">
    <source>
        <dbReference type="EMBL" id="SFL39978.1"/>
    </source>
</evidence>
<dbReference type="EMBL" id="FOSW01000010">
    <property type="protein sequence ID" value="SFL39978.1"/>
    <property type="molecule type" value="Genomic_DNA"/>
</dbReference>
<dbReference type="InterPro" id="IPR000674">
    <property type="entry name" value="Ald_Oxase/Xan_DH_a/b"/>
</dbReference>
<dbReference type="Proteomes" id="UP000199152">
    <property type="component" value="Unassembled WGS sequence"/>
</dbReference>
<dbReference type="Pfam" id="PF20256">
    <property type="entry name" value="MoCoBD_2"/>
    <property type="match status" value="1"/>
</dbReference>
<comment type="cofactor">
    <cofactor evidence="3">
        <name>Mo-molybdopterin cytosine dinucleotide</name>
        <dbReference type="ChEBI" id="CHEBI:71308"/>
    </cofactor>
</comment>
<dbReference type="InterPro" id="IPR037165">
    <property type="entry name" value="AldOxase/xan_DH_Mopterin-bd_sf"/>
</dbReference>
<dbReference type="Pfam" id="PF01315">
    <property type="entry name" value="Ald_Xan_dh_C"/>
    <property type="match status" value="1"/>
</dbReference>
<dbReference type="FunFam" id="3.30.365.10:FF:000001">
    <property type="entry name" value="Xanthine dehydrogenase oxidase"/>
    <property type="match status" value="1"/>
</dbReference>
<protein>
    <submittedName>
        <fullName evidence="5">Xanthine dehydrogenase, molybdenum binding subunit apoprotein</fullName>
    </submittedName>
</protein>
<dbReference type="Gene3D" id="3.30.365.10">
    <property type="entry name" value="Aldehyde oxidase/xanthine dehydrogenase, molybdopterin binding domain"/>
    <property type="match status" value="4"/>
</dbReference>
<keyword evidence="6" id="KW-1185">Reference proteome</keyword>
<dbReference type="InterPro" id="IPR046867">
    <property type="entry name" value="AldOxase/xan_DH_MoCoBD2"/>
</dbReference>
<keyword evidence="2" id="KW-0560">Oxidoreductase</keyword>
<dbReference type="OrthoDB" id="9758509at2"/>
<dbReference type="SMART" id="SM01008">
    <property type="entry name" value="Ald_Xan_dh_C"/>
    <property type="match status" value="1"/>
</dbReference>
<feature type="domain" description="Aldehyde oxidase/xanthine dehydrogenase a/b hammerhead" evidence="4">
    <location>
        <begin position="20"/>
        <end position="134"/>
    </location>
</feature>
<dbReference type="InterPro" id="IPR036856">
    <property type="entry name" value="Ald_Oxase/Xan_DH_a/b_sf"/>
</dbReference>